<organism evidence="1 2">
    <name type="scientific">Theobroma cacao</name>
    <name type="common">Cacao</name>
    <name type="synonym">Cocoa</name>
    <dbReference type="NCBI Taxonomy" id="3641"/>
    <lineage>
        <taxon>Eukaryota</taxon>
        <taxon>Viridiplantae</taxon>
        <taxon>Streptophyta</taxon>
        <taxon>Embryophyta</taxon>
        <taxon>Tracheophyta</taxon>
        <taxon>Spermatophyta</taxon>
        <taxon>Magnoliopsida</taxon>
        <taxon>eudicotyledons</taxon>
        <taxon>Gunneridae</taxon>
        <taxon>Pentapetalae</taxon>
        <taxon>rosids</taxon>
        <taxon>malvids</taxon>
        <taxon>Malvales</taxon>
        <taxon>Malvaceae</taxon>
        <taxon>Byttnerioideae</taxon>
        <taxon>Theobroma</taxon>
    </lineage>
</organism>
<gene>
    <name evidence="1" type="ORF">TCM_032909</name>
</gene>
<dbReference type="AlphaFoldDB" id="A0A061FHL4"/>
<evidence type="ECO:0000313" key="2">
    <source>
        <dbReference type="Proteomes" id="UP000026915"/>
    </source>
</evidence>
<dbReference type="Proteomes" id="UP000026915">
    <property type="component" value="Chromosome 7"/>
</dbReference>
<dbReference type="EMBL" id="CM001885">
    <property type="protein sequence ID" value="EOY13969.1"/>
    <property type="molecule type" value="Genomic_DNA"/>
</dbReference>
<dbReference type="Gramene" id="EOY13969">
    <property type="protein sequence ID" value="EOY13969"/>
    <property type="gene ID" value="TCM_032909"/>
</dbReference>
<sequence>MLINEIVDYFTANTHCDQPKTHAVFNPMDKHTIKKLGFEFKNSTWVRKRTINLLVFDNEVHEGNEGNEGELRTYPSGPSSAYPNAPMSTTFDVEHAFTRLFSYMETMDSRLTTGMDVWRYKIMRYCNANKAWRMSSILDFHHYNEFSWETFFTSILDCSIGWLHVHLFFMHHVVLLALRQSRTMNINR</sequence>
<accession>A0A061FHL4</accession>
<name>A0A061FHL4_THECC</name>
<protein>
    <submittedName>
        <fullName evidence="1">Uncharacterized protein</fullName>
    </submittedName>
</protein>
<reference evidence="1 2" key="1">
    <citation type="journal article" date="2013" name="Genome Biol.">
        <title>The genome sequence of the most widely cultivated cacao type and its use to identify candidate genes regulating pod color.</title>
        <authorList>
            <person name="Motamayor J.C."/>
            <person name="Mockaitis K."/>
            <person name="Schmutz J."/>
            <person name="Haiminen N."/>
            <person name="Iii D.L."/>
            <person name="Cornejo O."/>
            <person name="Findley S.D."/>
            <person name="Zheng P."/>
            <person name="Utro F."/>
            <person name="Royaert S."/>
            <person name="Saski C."/>
            <person name="Jenkins J."/>
            <person name="Podicheti R."/>
            <person name="Zhao M."/>
            <person name="Scheffler B.E."/>
            <person name="Stack J.C."/>
            <person name="Feltus F.A."/>
            <person name="Mustiga G.M."/>
            <person name="Amores F."/>
            <person name="Phillips W."/>
            <person name="Marelli J.P."/>
            <person name="May G.D."/>
            <person name="Shapiro H."/>
            <person name="Ma J."/>
            <person name="Bustamante C.D."/>
            <person name="Schnell R.J."/>
            <person name="Main D."/>
            <person name="Gilbert D."/>
            <person name="Parida L."/>
            <person name="Kuhn D.N."/>
        </authorList>
    </citation>
    <scope>NUCLEOTIDE SEQUENCE [LARGE SCALE GENOMIC DNA]</scope>
    <source>
        <strain evidence="2">cv. Matina 1-6</strain>
    </source>
</reference>
<proteinExistence type="predicted"/>
<evidence type="ECO:0000313" key="1">
    <source>
        <dbReference type="EMBL" id="EOY13969.1"/>
    </source>
</evidence>
<dbReference type="HOGENOM" id="CLU_1443419_0_0_1"/>
<keyword evidence="2" id="KW-1185">Reference proteome</keyword>
<dbReference type="InParanoid" id="A0A061FHL4"/>